<keyword evidence="6 8" id="KW-0472">Membrane</keyword>
<feature type="region of interest" description="Disordered" evidence="7">
    <location>
        <begin position="147"/>
        <end position="177"/>
    </location>
</feature>
<evidence type="ECO:0000256" key="5">
    <source>
        <dbReference type="ARBA" id="ARBA00022989"/>
    </source>
</evidence>
<dbReference type="InterPro" id="IPR032808">
    <property type="entry name" value="DoxX"/>
</dbReference>
<dbReference type="Pfam" id="PF07681">
    <property type="entry name" value="DoxX"/>
    <property type="match status" value="1"/>
</dbReference>
<sequence>MNAFTQVLHDITLLLIRIGLGGLMFWHGFTRWLLTPDGVTKYVDYLGQFAVPYPIYASWGVTILELVGGIFLILGALTRIVALLALVQQALSISYTNYWRGPNLLDQAGTYVGGWEYNVTLGLLALVLVAFGPGRAAIDRLFRRPKDAEAEDDDTATGTTSSSTNSPSMVSASSSTW</sequence>
<dbReference type="KEGG" id="mph:MLP_06020"/>
<name>F5XKS8_MICPN</name>
<feature type="transmembrane region" description="Helical" evidence="8">
    <location>
        <begin position="53"/>
        <end position="74"/>
    </location>
</feature>
<evidence type="ECO:0000256" key="4">
    <source>
        <dbReference type="ARBA" id="ARBA00022692"/>
    </source>
</evidence>
<dbReference type="Proteomes" id="UP000007947">
    <property type="component" value="Chromosome"/>
</dbReference>
<evidence type="ECO:0008006" key="11">
    <source>
        <dbReference type="Google" id="ProtNLM"/>
    </source>
</evidence>
<dbReference type="eggNOG" id="COG2259">
    <property type="taxonomic scope" value="Bacteria"/>
</dbReference>
<evidence type="ECO:0000256" key="6">
    <source>
        <dbReference type="ARBA" id="ARBA00023136"/>
    </source>
</evidence>
<evidence type="ECO:0000256" key="8">
    <source>
        <dbReference type="SAM" id="Phobius"/>
    </source>
</evidence>
<dbReference type="PANTHER" id="PTHR33452:SF1">
    <property type="entry name" value="INNER MEMBRANE PROTEIN YPHA-RELATED"/>
    <property type="match status" value="1"/>
</dbReference>
<keyword evidence="4 8" id="KW-0812">Transmembrane</keyword>
<evidence type="ECO:0000313" key="9">
    <source>
        <dbReference type="EMBL" id="BAK33616.1"/>
    </source>
</evidence>
<keyword evidence="3" id="KW-1003">Cell membrane</keyword>
<protein>
    <recommendedName>
        <fullName evidence="11">DoxX family protein</fullName>
    </recommendedName>
</protein>
<evidence type="ECO:0000256" key="1">
    <source>
        <dbReference type="ARBA" id="ARBA00004651"/>
    </source>
</evidence>
<dbReference type="STRING" id="1032480.MLP_06020"/>
<feature type="compositionally biased region" description="Low complexity" evidence="7">
    <location>
        <begin position="156"/>
        <end position="177"/>
    </location>
</feature>
<dbReference type="InterPro" id="IPR051907">
    <property type="entry name" value="DoxX-like_oxidoreductase"/>
</dbReference>
<dbReference type="OrthoDB" id="1122432at2"/>
<feature type="transmembrane region" description="Helical" evidence="8">
    <location>
        <begin position="12"/>
        <end position="33"/>
    </location>
</feature>
<dbReference type="RefSeq" id="WP_013861505.1">
    <property type="nucleotide sequence ID" value="NC_015635.1"/>
</dbReference>
<accession>F5XKS8</accession>
<dbReference type="EMBL" id="AP012204">
    <property type="protein sequence ID" value="BAK33616.1"/>
    <property type="molecule type" value="Genomic_DNA"/>
</dbReference>
<evidence type="ECO:0000256" key="2">
    <source>
        <dbReference type="ARBA" id="ARBA00006679"/>
    </source>
</evidence>
<keyword evidence="5 8" id="KW-1133">Transmembrane helix</keyword>
<keyword evidence="10" id="KW-1185">Reference proteome</keyword>
<feature type="transmembrane region" description="Helical" evidence="8">
    <location>
        <begin position="81"/>
        <end position="99"/>
    </location>
</feature>
<dbReference type="GO" id="GO:0005886">
    <property type="term" value="C:plasma membrane"/>
    <property type="evidence" value="ECO:0007669"/>
    <property type="project" value="UniProtKB-SubCell"/>
</dbReference>
<dbReference type="HOGENOM" id="CLU_058421_3_2_11"/>
<evidence type="ECO:0000313" key="10">
    <source>
        <dbReference type="Proteomes" id="UP000007947"/>
    </source>
</evidence>
<gene>
    <name evidence="9" type="ordered locus">MLP_06020</name>
</gene>
<comment type="similarity">
    <text evidence="2">Belongs to the DoxX family.</text>
</comment>
<reference evidence="9 10" key="1">
    <citation type="submission" date="2011-05" db="EMBL/GenBank/DDBJ databases">
        <title>Whole genome sequence of Microlunatus phosphovorus NM-1.</title>
        <authorList>
            <person name="Hosoyama A."/>
            <person name="Sasaki K."/>
            <person name="Harada T."/>
            <person name="Igarashi R."/>
            <person name="Kawakoshi A."/>
            <person name="Sasagawa M."/>
            <person name="Fukada J."/>
            <person name="Nakamura S."/>
            <person name="Katano Y."/>
            <person name="Hanada S."/>
            <person name="Kamagata Y."/>
            <person name="Nakamura N."/>
            <person name="Yamazaki S."/>
            <person name="Fujita N."/>
        </authorList>
    </citation>
    <scope>NUCLEOTIDE SEQUENCE [LARGE SCALE GENOMIC DNA]</scope>
    <source>
        <strain evidence="10">ATCC 700054 / DSM 10555 / JCM 9379 / NBRC 101784 / NCIMB 13414 / VKM Ac-1990 / NM-1</strain>
    </source>
</reference>
<evidence type="ECO:0000256" key="3">
    <source>
        <dbReference type="ARBA" id="ARBA00022475"/>
    </source>
</evidence>
<evidence type="ECO:0000256" key="7">
    <source>
        <dbReference type="SAM" id="MobiDB-lite"/>
    </source>
</evidence>
<dbReference type="PANTHER" id="PTHR33452">
    <property type="entry name" value="OXIDOREDUCTASE CATD-RELATED"/>
    <property type="match status" value="1"/>
</dbReference>
<comment type="subcellular location">
    <subcellularLocation>
        <location evidence="1">Cell membrane</location>
        <topology evidence="1">Multi-pass membrane protein</topology>
    </subcellularLocation>
</comment>
<proteinExistence type="inferred from homology"/>
<organism evidence="9 10">
    <name type="scientific">Microlunatus phosphovorus (strain ATCC 700054 / DSM 10555 / JCM 9379 / NBRC 101784 / NCIMB 13414 / VKM Ac-1990 / NM-1)</name>
    <dbReference type="NCBI Taxonomy" id="1032480"/>
    <lineage>
        <taxon>Bacteria</taxon>
        <taxon>Bacillati</taxon>
        <taxon>Actinomycetota</taxon>
        <taxon>Actinomycetes</taxon>
        <taxon>Propionibacteriales</taxon>
        <taxon>Propionibacteriaceae</taxon>
        <taxon>Microlunatus</taxon>
    </lineage>
</organism>
<dbReference type="AlphaFoldDB" id="F5XKS8"/>
<feature type="transmembrane region" description="Helical" evidence="8">
    <location>
        <begin position="119"/>
        <end position="138"/>
    </location>
</feature>